<evidence type="ECO:0000256" key="1">
    <source>
        <dbReference type="SAM" id="MobiDB-lite"/>
    </source>
</evidence>
<feature type="transmembrane region" description="Helical" evidence="2">
    <location>
        <begin position="64"/>
        <end position="85"/>
    </location>
</feature>
<gene>
    <name evidence="3" type="ORF">ACFQ16_06340</name>
</gene>
<feature type="transmembrane region" description="Helical" evidence="2">
    <location>
        <begin position="144"/>
        <end position="166"/>
    </location>
</feature>
<comment type="caution">
    <text evidence="3">The sequence shown here is derived from an EMBL/GenBank/DDBJ whole genome shotgun (WGS) entry which is preliminary data.</text>
</comment>
<feature type="transmembrane region" description="Helical" evidence="2">
    <location>
        <begin position="172"/>
        <end position="193"/>
    </location>
</feature>
<keyword evidence="4" id="KW-1185">Reference proteome</keyword>
<feature type="transmembrane region" description="Helical" evidence="2">
    <location>
        <begin position="34"/>
        <end position="58"/>
    </location>
</feature>
<keyword evidence="2" id="KW-0812">Transmembrane</keyword>
<keyword evidence="2" id="KW-0472">Membrane</keyword>
<dbReference type="NCBIfam" id="NF033634">
    <property type="entry name" value="SLATT_1"/>
    <property type="match status" value="1"/>
</dbReference>
<dbReference type="Pfam" id="PF14015">
    <property type="entry name" value="DUF4231"/>
    <property type="match status" value="1"/>
</dbReference>
<proteinExistence type="predicted"/>
<dbReference type="RefSeq" id="WP_263251247.1">
    <property type="nucleotide sequence ID" value="NZ_BAABLT010000015.1"/>
</dbReference>
<dbReference type="Proteomes" id="UP001597018">
    <property type="component" value="Unassembled WGS sequence"/>
</dbReference>
<evidence type="ECO:0000313" key="3">
    <source>
        <dbReference type="EMBL" id="MFD0919353.1"/>
    </source>
</evidence>
<organism evidence="3 4">
    <name type="scientific">Saccharopolyspora rosea</name>
    <dbReference type="NCBI Taxonomy" id="524884"/>
    <lineage>
        <taxon>Bacteria</taxon>
        <taxon>Bacillati</taxon>
        <taxon>Actinomycetota</taxon>
        <taxon>Actinomycetes</taxon>
        <taxon>Pseudonocardiales</taxon>
        <taxon>Pseudonocardiaceae</taxon>
        <taxon>Saccharopolyspora</taxon>
    </lineage>
</organism>
<sequence length="265" mass="30289">MTQPNGDLHGYREKVKEYELASNRLTRLRASQRAYWGMVIGGAVLALLLGYSVIVGLWQQKPLITQYVGLLVVVFLMALGGWLAWRNSPDIIEQNTTVRNLAHDKQTLAAKLPLDTPEGLRIYRESALDWIAHYRKRATRNRRINNAFQGIIIVASAVASTTTAITGEFPPMRWVATALSAIVTISAGLTAYFKFRERGHGLQTTADEIEKHYTAAQFKLDDFQNDADERQRLERFARYTERLKEEQRKRELQLEQSPEKAQDRN</sequence>
<evidence type="ECO:0000313" key="4">
    <source>
        <dbReference type="Proteomes" id="UP001597018"/>
    </source>
</evidence>
<feature type="region of interest" description="Disordered" evidence="1">
    <location>
        <begin position="244"/>
        <end position="265"/>
    </location>
</feature>
<accession>A0ABW3FP81</accession>
<protein>
    <submittedName>
        <fullName evidence="3">DUF4231 domain-containing protein</fullName>
    </submittedName>
</protein>
<name>A0ABW3FP81_9PSEU</name>
<evidence type="ECO:0000256" key="2">
    <source>
        <dbReference type="SAM" id="Phobius"/>
    </source>
</evidence>
<keyword evidence="2" id="KW-1133">Transmembrane helix</keyword>
<dbReference type="InterPro" id="IPR025325">
    <property type="entry name" value="DUF4231"/>
</dbReference>
<dbReference type="EMBL" id="JBHTIW010000002">
    <property type="protein sequence ID" value="MFD0919353.1"/>
    <property type="molecule type" value="Genomic_DNA"/>
</dbReference>
<reference evidence="4" key="1">
    <citation type="journal article" date="2019" name="Int. J. Syst. Evol. Microbiol.">
        <title>The Global Catalogue of Microorganisms (GCM) 10K type strain sequencing project: providing services to taxonomists for standard genome sequencing and annotation.</title>
        <authorList>
            <consortium name="The Broad Institute Genomics Platform"/>
            <consortium name="The Broad Institute Genome Sequencing Center for Infectious Disease"/>
            <person name="Wu L."/>
            <person name="Ma J."/>
        </authorList>
    </citation>
    <scope>NUCLEOTIDE SEQUENCE [LARGE SCALE GENOMIC DNA]</scope>
    <source>
        <strain evidence="4">CCUG 56401</strain>
    </source>
</reference>